<sequence>MSNIFSLHLMVLVLLFTSVALSAQTYERSFGLEIAPHSGGNRITSSGGTLITALEVQDSIESGLGGYGIGLLYESRADKVGFTTGIRYLRTGYEVVENDLDGPTVGLDTRDEVTAQYLELPFEFNFHQDMSEKSSVHFMLGVAANLHLSTKTERSTRLDGVEQGTTELPDDPEREFRPVVASLNTGLGYDRKLGENWAIRVQPYFRFFLQGNLKTNFDQLNRNYYQTGVRVAIRRVFL</sequence>
<protein>
    <submittedName>
        <fullName evidence="2">Outer membrane beta-barrel protein</fullName>
    </submittedName>
</protein>
<keyword evidence="3" id="KW-1185">Reference proteome</keyword>
<name>A0A5C7FU28_9BACT</name>
<reference evidence="2 3" key="1">
    <citation type="submission" date="2019-08" db="EMBL/GenBank/DDBJ databases">
        <title>Lewinella sp. strain SSH13 Genome sequencing and assembly.</title>
        <authorList>
            <person name="Kim I."/>
        </authorList>
    </citation>
    <scope>NUCLEOTIDE SEQUENCE [LARGE SCALE GENOMIC DNA]</scope>
    <source>
        <strain evidence="2 3">SSH13</strain>
    </source>
</reference>
<proteinExistence type="predicted"/>
<evidence type="ECO:0000313" key="3">
    <source>
        <dbReference type="Proteomes" id="UP000321907"/>
    </source>
</evidence>
<dbReference type="InterPro" id="IPR025665">
    <property type="entry name" value="Beta-barrel_OMP_2"/>
</dbReference>
<evidence type="ECO:0000259" key="1">
    <source>
        <dbReference type="Pfam" id="PF13568"/>
    </source>
</evidence>
<evidence type="ECO:0000313" key="2">
    <source>
        <dbReference type="EMBL" id="TXF90052.1"/>
    </source>
</evidence>
<dbReference type="Proteomes" id="UP000321907">
    <property type="component" value="Unassembled WGS sequence"/>
</dbReference>
<dbReference type="RefSeq" id="WP_147930091.1">
    <property type="nucleotide sequence ID" value="NZ_VOXD01000009.1"/>
</dbReference>
<accession>A0A5C7FU28</accession>
<feature type="domain" description="Outer membrane protein beta-barrel" evidence="1">
    <location>
        <begin position="57"/>
        <end position="199"/>
    </location>
</feature>
<dbReference type="EMBL" id="VOXD01000009">
    <property type="protein sequence ID" value="TXF90052.1"/>
    <property type="molecule type" value="Genomic_DNA"/>
</dbReference>
<comment type="caution">
    <text evidence="2">The sequence shown here is derived from an EMBL/GenBank/DDBJ whole genome shotgun (WGS) entry which is preliminary data.</text>
</comment>
<dbReference type="OrthoDB" id="1492637at2"/>
<dbReference type="AlphaFoldDB" id="A0A5C7FU28"/>
<dbReference type="Pfam" id="PF13568">
    <property type="entry name" value="OMP_b-brl_2"/>
    <property type="match status" value="1"/>
</dbReference>
<gene>
    <name evidence="2" type="ORF">FUA23_07370</name>
</gene>
<organism evidence="2 3">
    <name type="scientific">Neolewinella aurantiaca</name>
    <dbReference type="NCBI Taxonomy" id="2602767"/>
    <lineage>
        <taxon>Bacteria</taxon>
        <taxon>Pseudomonadati</taxon>
        <taxon>Bacteroidota</taxon>
        <taxon>Saprospiria</taxon>
        <taxon>Saprospirales</taxon>
        <taxon>Lewinellaceae</taxon>
        <taxon>Neolewinella</taxon>
    </lineage>
</organism>